<feature type="domain" description="Heparan-alpha-glucosaminide N-acetyltransferase catalytic" evidence="2">
    <location>
        <begin position="17"/>
        <end position="239"/>
    </location>
</feature>
<keyword evidence="4" id="KW-1185">Reference proteome</keyword>
<evidence type="ECO:0000259" key="2">
    <source>
        <dbReference type="Pfam" id="PF07786"/>
    </source>
</evidence>
<dbReference type="InterPro" id="IPR012429">
    <property type="entry name" value="HGSNAT_cat"/>
</dbReference>
<proteinExistence type="predicted"/>
<dbReference type="KEGG" id="pstg:E8M01_20725"/>
<name>A0A4D7BEV0_9HYPH</name>
<dbReference type="Proteomes" id="UP000298781">
    <property type="component" value="Chromosome"/>
</dbReference>
<keyword evidence="1" id="KW-0472">Membrane</keyword>
<gene>
    <name evidence="3" type="ORF">E8M01_20725</name>
</gene>
<evidence type="ECO:0000313" key="4">
    <source>
        <dbReference type="Proteomes" id="UP000298781"/>
    </source>
</evidence>
<protein>
    <submittedName>
        <fullName evidence="3">DUF1624 domain-containing protein</fullName>
    </submittedName>
</protein>
<keyword evidence="1" id="KW-0812">Transmembrane</keyword>
<feature type="transmembrane region" description="Helical" evidence="1">
    <location>
        <begin position="59"/>
        <end position="78"/>
    </location>
</feature>
<feature type="transmembrane region" description="Helical" evidence="1">
    <location>
        <begin position="142"/>
        <end position="161"/>
    </location>
</feature>
<feature type="transmembrane region" description="Helical" evidence="1">
    <location>
        <begin position="20"/>
        <end position="39"/>
    </location>
</feature>
<accession>A0A4D7BEV0</accession>
<feature type="transmembrane region" description="Helical" evidence="1">
    <location>
        <begin position="90"/>
        <end position="109"/>
    </location>
</feature>
<dbReference type="AlphaFoldDB" id="A0A4D7BEV0"/>
<organism evidence="3 4">
    <name type="scientific">Phreatobacter stygius</name>
    <dbReference type="NCBI Taxonomy" id="1940610"/>
    <lineage>
        <taxon>Bacteria</taxon>
        <taxon>Pseudomonadati</taxon>
        <taxon>Pseudomonadota</taxon>
        <taxon>Alphaproteobacteria</taxon>
        <taxon>Hyphomicrobiales</taxon>
        <taxon>Phreatobacteraceae</taxon>
        <taxon>Phreatobacter</taxon>
    </lineage>
</organism>
<feature type="transmembrane region" description="Helical" evidence="1">
    <location>
        <begin position="115"/>
        <end position="135"/>
    </location>
</feature>
<feature type="transmembrane region" description="Helical" evidence="1">
    <location>
        <begin position="181"/>
        <end position="202"/>
    </location>
</feature>
<reference evidence="3 4" key="1">
    <citation type="submission" date="2019-04" db="EMBL/GenBank/DDBJ databases">
        <title>Phreatobacter aquaticus sp. nov.</title>
        <authorList>
            <person name="Choi A."/>
        </authorList>
    </citation>
    <scope>NUCLEOTIDE SEQUENCE [LARGE SCALE GENOMIC DNA]</scope>
    <source>
        <strain evidence="3 4">KCTC 52518</strain>
    </source>
</reference>
<dbReference type="Pfam" id="PF07786">
    <property type="entry name" value="HGSNAT_cat"/>
    <property type="match status" value="1"/>
</dbReference>
<evidence type="ECO:0000256" key="1">
    <source>
        <dbReference type="SAM" id="Phobius"/>
    </source>
</evidence>
<keyword evidence="1" id="KW-1133">Transmembrane helix</keyword>
<evidence type="ECO:0000313" key="3">
    <source>
        <dbReference type="EMBL" id="QCI66437.1"/>
    </source>
</evidence>
<dbReference type="OrthoDB" id="9807591at2"/>
<dbReference type="EMBL" id="CP039690">
    <property type="protein sequence ID" value="QCI66437.1"/>
    <property type="molecule type" value="Genomic_DNA"/>
</dbReference>
<feature type="transmembrane region" description="Helical" evidence="1">
    <location>
        <begin position="231"/>
        <end position="252"/>
    </location>
</feature>
<sequence>MSSAVTEPNEKPAPSRRIDLIDLARGVTLLAMFVFHFAWDLSLFRLIDVDIAMEPGWRWFARCIAGSFLVLVGISLVLATRDGINGKAFLRRLAMVAGAAALVTLGTWFALPDSFVFFGILHHIALASVLALPFLRLPPLAIAGAIITCFALPELLTSPILDARWLGWLGLGRLPLQTADYVPVLPWFGCVLAGVLAARLALATGLADSLSRWRAVSVPARLIAWGGRHSLPIYLLHQPIFFAILLVAARIATLPAADARPFVAACERSCTGSGQSADLCRRACACTVQGLKRDQLWAKVLADTLTEDERDQMSDIAQACYGRP</sequence>